<feature type="region of interest" description="Disordered" evidence="1">
    <location>
        <begin position="158"/>
        <end position="184"/>
    </location>
</feature>
<keyword evidence="3" id="KW-1185">Reference proteome</keyword>
<dbReference type="AlphaFoldDB" id="A0A292Q1E1"/>
<feature type="compositionally biased region" description="Low complexity" evidence="1">
    <location>
        <begin position="125"/>
        <end position="143"/>
    </location>
</feature>
<feature type="region of interest" description="Disordered" evidence="1">
    <location>
        <begin position="1"/>
        <end position="146"/>
    </location>
</feature>
<sequence length="393" mass="42663">MSFSRRLRKAVSKLNCRRGSKSRTGAAPDTTHPSQSLRSRPYETPAGVGASESPQPPSAARSSEQYASTGSPTPAQSEPGQVHRLSAIGPDPEPEYRNYGESSLEEEQTSEENRRQSSLWRPPTNISTSSSDYSNHSISNSLSPATPVPLVGRTLMASHLADTPPPTPPDSCNKGDSDPTWGEGVMERRDAPLIPHMSFIQRGSPVPGEFRTEATLSQLQTTGDGRGYAHGQFTPQDSPITGQTPHDIPANATFETSYSNIVTRTVVHPQEIEQVTEPLHREIHTSTVDIRVQPAVVQEYLPIKDHLETPTNEAIQSTNEQTRQSDWGEARRGEWATNGDGSRELRTHDNDGGAGRKAIDDTTGLLAGPEELELTEVKEFAAGPSHAPMVPSQ</sequence>
<dbReference type="EMBL" id="LN890990">
    <property type="protein sequence ID" value="CUS12487.1"/>
    <property type="molecule type" value="Genomic_DNA"/>
</dbReference>
<feature type="compositionally biased region" description="Basic and acidic residues" evidence="1">
    <location>
        <begin position="341"/>
        <end position="351"/>
    </location>
</feature>
<organism evidence="2 3">
    <name type="scientific">Tuber aestivum</name>
    <name type="common">summer truffle</name>
    <dbReference type="NCBI Taxonomy" id="59557"/>
    <lineage>
        <taxon>Eukaryota</taxon>
        <taxon>Fungi</taxon>
        <taxon>Dikarya</taxon>
        <taxon>Ascomycota</taxon>
        <taxon>Pezizomycotina</taxon>
        <taxon>Pezizomycetes</taxon>
        <taxon>Pezizales</taxon>
        <taxon>Tuberaceae</taxon>
        <taxon>Tuber</taxon>
    </lineage>
</organism>
<protein>
    <submittedName>
        <fullName evidence="2">Uncharacterized protein</fullName>
    </submittedName>
</protein>
<dbReference type="Proteomes" id="UP001412239">
    <property type="component" value="Unassembled WGS sequence"/>
</dbReference>
<feature type="compositionally biased region" description="Basic residues" evidence="1">
    <location>
        <begin position="1"/>
        <end position="21"/>
    </location>
</feature>
<accession>A0A292Q1E1</accession>
<evidence type="ECO:0000313" key="2">
    <source>
        <dbReference type="EMBL" id="CUS12487.1"/>
    </source>
</evidence>
<proteinExistence type="predicted"/>
<feature type="compositionally biased region" description="Polar residues" evidence="1">
    <location>
        <begin position="312"/>
        <end position="325"/>
    </location>
</feature>
<name>A0A292Q1E1_9PEZI</name>
<feature type="region of interest" description="Disordered" evidence="1">
    <location>
        <begin position="312"/>
        <end position="364"/>
    </location>
</feature>
<reference evidence="2" key="1">
    <citation type="submission" date="2015-10" db="EMBL/GenBank/DDBJ databases">
        <authorList>
            <person name="Regsiter A."/>
            <person name="william w."/>
        </authorList>
    </citation>
    <scope>NUCLEOTIDE SEQUENCE</scope>
    <source>
        <strain evidence="2">Montdore</strain>
    </source>
</reference>
<evidence type="ECO:0000313" key="3">
    <source>
        <dbReference type="Proteomes" id="UP001412239"/>
    </source>
</evidence>
<feature type="compositionally biased region" description="Polar residues" evidence="1">
    <location>
        <begin position="60"/>
        <end position="79"/>
    </location>
</feature>
<evidence type="ECO:0000256" key="1">
    <source>
        <dbReference type="SAM" id="MobiDB-lite"/>
    </source>
</evidence>
<gene>
    <name evidence="2" type="ORF">GSTUAT00003452001</name>
</gene>